<protein>
    <recommendedName>
        <fullName evidence="6">Translation initiation factor IF-3</fullName>
    </recommendedName>
</protein>
<dbReference type="AlphaFoldDB" id="A0A0C9TW48"/>
<feature type="non-terminal residue" evidence="4">
    <location>
        <position position="1"/>
    </location>
</feature>
<evidence type="ECO:0000256" key="2">
    <source>
        <dbReference type="ARBA" id="ARBA00022540"/>
    </source>
</evidence>
<feature type="non-terminal residue" evidence="4">
    <location>
        <position position="169"/>
    </location>
</feature>
<dbReference type="HOGENOM" id="CLU_062478_2_0_1"/>
<name>A0A0C9TW48_SPHS4</name>
<dbReference type="GO" id="GO:0003743">
    <property type="term" value="F:translation initiation factor activity"/>
    <property type="evidence" value="ECO:0007669"/>
    <property type="project" value="UniProtKB-KW"/>
</dbReference>
<keyword evidence="2" id="KW-0396">Initiation factor</keyword>
<sequence>EDLPRNENIKYRCSTVRVSIDGKLGPIETIKDVLARTNFKEHDVQLVSLNPAIVKIVEKRPKYHVRKEQAAKLSAQKRLNKTKEHQMTWNISDGDLVHKMKKAREDLAKGHQVRLVLAAKQGGSWPTREEQATRSDYIFSKIEDVAVETGPRTWKFGVLSLHLAKRASP</sequence>
<dbReference type="GO" id="GO:0043022">
    <property type="term" value="F:ribosome binding"/>
    <property type="evidence" value="ECO:0007669"/>
    <property type="project" value="TreeGrafter"/>
</dbReference>
<reference evidence="4 5" key="1">
    <citation type="submission" date="2014-06" db="EMBL/GenBank/DDBJ databases">
        <title>Evolutionary Origins and Diversification of the Mycorrhizal Mutualists.</title>
        <authorList>
            <consortium name="DOE Joint Genome Institute"/>
            <consortium name="Mycorrhizal Genomics Consortium"/>
            <person name="Kohler A."/>
            <person name="Kuo A."/>
            <person name="Nagy L.G."/>
            <person name="Floudas D."/>
            <person name="Copeland A."/>
            <person name="Barry K.W."/>
            <person name="Cichocki N."/>
            <person name="Veneault-Fourrey C."/>
            <person name="LaButti K."/>
            <person name="Lindquist E.A."/>
            <person name="Lipzen A."/>
            <person name="Lundell T."/>
            <person name="Morin E."/>
            <person name="Murat C."/>
            <person name="Riley R."/>
            <person name="Ohm R."/>
            <person name="Sun H."/>
            <person name="Tunlid A."/>
            <person name="Henrissat B."/>
            <person name="Grigoriev I.V."/>
            <person name="Hibbett D.S."/>
            <person name="Martin F."/>
        </authorList>
    </citation>
    <scope>NUCLEOTIDE SEQUENCE [LARGE SCALE GENOMIC DNA]</scope>
    <source>
        <strain evidence="4 5">SS14</strain>
    </source>
</reference>
<keyword evidence="3" id="KW-0648">Protein biosynthesis</keyword>
<dbReference type="GO" id="GO:0070124">
    <property type="term" value="P:mitochondrial translational initiation"/>
    <property type="evidence" value="ECO:0007669"/>
    <property type="project" value="TreeGrafter"/>
</dbReference>
<dbReference type="PANTHER" id="PTHR10938:SF0">
    <property type="entry name" value="TRANSLATION INITIATION FACTOR IF-3, MITOCHONDRIAL"/>
    <property type="match status" value="1"/>
</dbReference>
<dbReference type="Gene3D" id="3.30.110.10">
    <property type="entry name" value="Translation initiation factor 3 (IF-3), C-terminal domain"/>
    <property type="match status" value="1"/>
</dbReference>
<evidence type="ECO:0000256" key="1">
    <source>
        <dbReference type="ARBA" id="ARBA00005439"/>
    </source>
</evidence>
<keyword evidence="5" id="KW-1185">Reference proteome</keyword>
<dbReference type="GO" id="GO:0032790">
    <property type="term" value="P:ribosome disassembly"/>
    <property type="evidence" value="ECO:0007669"/>
    <property type="project" value="TreeGrafter"/>
</dbReference>
<dbReference type="Proteomes" id="UP000054279">
    <property type="component" value="Unassembled WGS sequence"/>
</dbReference>
<dbReference type="InterPro" id="IPR036788">
    <property type="entry name" value="T_IF-3_C_sf"/>
</dbReference>
<accession>A0A0C9TW48</accession>
<dbReference type="EMBL" id="KN837387">
    <property type="protein sequence ID" value="KIJ26029.1"/>
    <property type="molecule type" value="Genomic_DNA"/>
</dbReference>
<organism evidence="4 5">
    <name type="scientific">Sphaerobolus stellatus (strain SS14)</name>
    <dbReference type="NCBI Taxonomy" id="990650"/>
    <lineage>
        <taxon>Eukaryota</taxon>
        <taxon>Fungi</taxon>
        <taxon>Dikarya</taxon>
        <taxon>Basidiomycota</taxon>
        <taxon>Agaricomycotina</taxon>
        <taxon>Agaricomycetes</taxon>
        <taxon>Phallomycetidae</taxon>
        <taxon>Geastrales</taxon>
        <taxon>Sphaerobolaceae</taxon>
        <taxon>Sphaerobolus</taxon>
    </lineage>
</organism>
<evidence type="ECO:0000313" key="5">
    <source>
        <dbReference type="Proteomes" id="UP000054279"/>
    </source>
</evidence>
<evidence type="ECO:0000313" key="4">
    <source>
        <dbReference type="EMBL" id="KIJ26029.1"/>
    </source>
</evidence>
<dbReference type="InterPro" id="IPR001288">
    <property type="entry name" value="Translation_initiation_fac_3"/>
</dbReference>
<evidence type="ECO:0000256" key="3">
    <source>
        <dbReference type="ARBA" id="ARBA00022917"/>
    </source>
</evidence>
<gene>
    <name evidence="4" type="ORF">M422DRAFT_103135</name>
</gene>
<dbReference type="GO" id="GO:0005739">
    <property type="term" value="C:mitochondrion"/>
    <property type="evidence" value="ECO:0007669"/>
    <property type="project" value="TreeGrafter"/>
</dbReference>
<dbReference type="PANTHER" id="PTHR10938">
    <property type="entry name" value="TRANSLATION INITIATION FACTOR IF-3"/>
    <property type="match status" value="1"/>
</dbReference>
<comment type="similarity">
    <text evidence="1">Belongs to the IF-3 family.</text>
</comment>
<evidence type="ECO:0008006" key="6">
    <source>
        <dbReference type="Google" id="ProtNLM"/>
    </source>
</evidence>
<proteinExistence type="inferred from homology"/>
<dbReference type="OrthoDB" id="21573at2759"/>
<dbReference type="SUPFAM" id="SSF55200">
    <property type="entry name" value="Translation initiation factor IF3, C-terminal domain"/>
    <property type="match status" value="1"/>
</dbReference>